<dbReference type="EC" id="3.4.24.-" evidence="7"/>
<organism evidence="9 10">
    <name type="scientific">Dinothrombium tinctorium</name>
    <dbReference type="NCBI Taxonomy" id="1965070"/>
    <lineage>
        <taxon>Eukaryota</taxon>
        <taxon>Metazoa</taxon>
        <taxon>Ecdysozoa</taxon>
        <taxon>Arthropoda</taxon>
        <taxon>Chelicerata</taxon>
        <taxon>Arachnida</taxon>
        <taxon>Acari</taxon>
        <taxon>Acariformes</taxon>
        <taxon>Trombidiformes</taxon>
        <taxon>Prostigmata</taxon>
        <taxon>Anystina</taxon>
        <taxon>Parasitengona</taxon>
        <taxon>Trombidioidea</taxon>
        <taxon>Trombidiidae</taxon>
        <taxon>Dinothrombium</taxon>
    </lineage>
</organism>
<feature type="binding site" evidence="6">
    <location>
        <position position="24"/>
    </location>
    <ligand>
        <name>Zn(2+)</name>
        <dbReference type="ChEBI" id="CHEBI:29105"/>
        <note>catalytic</note>
    </ligand>
</feature>
<proteinExistence type="predicted"/>
<keyword evidence="4 6" id="KW-0862">Zinc</keyword>
<dbReference type="SUPFAM" id="SSF55486">
    <property type="entry name" value="Metalloproteases ('zincins'), catalytic domain"/>
    <property type="match status" value="1"/>
</dbReference>
<keyword evidence="5 6" id="KW-0482">Metalloprotease</keyword>
<evidence type="ECO:0000313" key="9">
    <source>
        <dbReference type="EMBL" id="RWS05528.1"/>
    </source>
</evidence>
<dbReference type="EMBL" id="NCKU01004720">
    <property type="protein sequence ID" value="RWS05528.1"/>
    <property type="molecule type" value="Genomic_DNA"/>
</dbReference>
<dbReference type="PANTHER" id="PTHR10127">
    <property type="entry name" value="DISCOIDIN, CUB, EGF, LAMININ , AND ZINC METALLOPROTEASE DOMAIN CONTAINING"/>
    <property type="match status" value="1"/>
</dbReference>
<comment type="caution">
    <text evidence="9">The sequence shown here is derived from an EMBL/GenBank/DDBJ whole genome shotgun (WGS) entry which is preliminary data.</text>
</comment>
<reference evidence="9 10" key="1">
    <citation type="journal article" date="2018" name="Gigascience">
        <title>Genomes of trombidid mites reveal novel predicted allergens and laterally-transferred genes associated with secondary metabolism.</title>
        <authorList>
            <person name="Dong X."/>
            <person name="Chaisiri K."/>
            <person name="Xia D."/>
            <person name="Armstrong S.D."/>
            <person name="Fang Y."/>
            <person name="Donnelly M.J."/>
            <person name="Kadowaki T."/>
            <person name="McGarry J.W."/>
            <person name="Darby A.C."/>
            <person name="Makepeace B.L."/>
        </authorList>
    </citation>
    <scope>NUCLEOTIDE SEQUENCE [LARGE SCALE GENOMIC DNA]</scope>
    <source>
        <strain evidence="9">UoL-WK</strain>
    </source>
</reference>
<dbReference type="Pfam" id="PF01400">
    <property type="entry name" value="Astacin"/>
    <property type="match status" value="1"/>
</dbReference>
<feature type="domain" description="Peptidase M12A" evidence="8">
    <location>
        <begin position="1"/>
        <end position="120"/>
    </location>
</feature>
<dbReference type="GO" id="GO:0008270">
    <property type="term" value="F:zinc ion binding"/>
    <property type="evidence" value="ECO:0007669"/>
    <property type="project" value="UniProtKB-UniRule"/>
</dbReference>
<dbReference type="OrthoDB" id="291007at2759"/>
<evidence type="ECO:0000256" key="2">
    <source>
        <dbReference type="ARBA" id="ARBA00022723"/>
    </source>
</evidence>
<evidence type="ECO:0000256" key="6">
    <source>
        <dbReference type="PROSITE-ProRule" id="PRU01211"/>
    </source>
</evidence>
<feature type="binding site" evidence="6">
    <location>
        <position position="18"/>
    </location>
    <ligand>
        <name>Zn(2+)</name>
        <dbReference type="ChEBI" id="CHEBI:29105"/>
        <note>catalytic</note>
    </ligand>
</feature>
<dbReference type="STRING" id="1965070.A0A3S3RSX7"/>
<keyword evidence="10" id="KW-1185">Reference proteome</keyword>
<gene>
    <name evidence="9" type="ORF">B4U79_01425</name>
</gene>
<evidence type="ECO:0000256" key="4">
    <source>
        <dbReference type="ARBA" id="ARBA00022833"/>
    </source>
</evidence>
<dbReference type="AlphaFoldDB" id="A0A3S3RSX7"/>
<keyword evidence="3 6" id="KW-0378">Hydrolase</keyword>
<dbReference type="Gene3D" id="2.60.120.200">
    <property type="match status" value="1"/>
</dbReference>
<feature type="binding site" evidence="6">
    <location>
        <position position="14"/>
    </location>
    <ligand>
        <name>Zn(2+)</name>
        <dbReference type="ChEBI" id="CHEBI:29105"/>
        <note>catalytic</note>
    </ligand>
</feature>
<dbReference type="PROSITE" id="PS51864">
    <property type="entry name" value="ASTACIN"/>
    <property type="match status" value="1"/>
</dbReference>
<sequence length="364" mass="42876">MKGNSCWTHTKIVHEILHALGFEHEHVRPDRDKYIKILWTNIIPGLKSKFKKYPTSDEYAKWYADKFEYDYHSIMHYSPEHLAVCDGFPTFEILEKNVQIENLELSETDKAKLQYFYNCDFATKALNVYGKYIDEIIGSSNIYCYDRFGRKYCPDLKFIKYSQGFTNIQLNTSENHVIDPKTWHINFGPTPSENSSNDTKINFYLHLGASFRSYEKRREPLIEKCGIFKLTIQDYPKNPPFPDEFFCISFLYKFWGHGEKRLQIVHFTTRKSWDIVFNLIETSEIDYVEWKALHIMVNAKETQFFGIKGYINNGGNIAIDNITIYDCSSEPRGKNSPYHNLRLPNNSIIKMCEKEEIDVVEQTN</sequence>
<dbReference type="Gene3D" id="3.40.390.10">
    <property type="entry name" value="Collagenase (Catalytic Domain)"/>
    <property type="match status" value="1"/>
</dbReference>
<comment type="caution">
    <text evidence="6">Lacks conserved residue(s) required for the propagation of feature annotation.</text>
</comment>
<evidence type="ECO:0000256" key="3">
    <source>
        <dbReference type="ARBA" id="ARBA00022801"/>
    </source>
</evidence>
<dbReference type="InterPro" id="IPR024079">
    <property type="entry name" value="MetalloPept_cat_dom_sf"/>
</dbReference>
<accession>A0A3S3RSX7</accession>
<dbReference type="Proteomes" id="UP000285301">
    <property type="component" value="Unassembled WGS sequence"/>
</dbReference>
<keyword evidence="1 6" id="KW-0645">Protease</keyword>
<dbReference type="GO" id="GO:0004222">
    <property type="term" value="F:metalloendopeptidase activity"/>
    <property type="evidence" value="ECO:0007669"/>
    <property type="project" value="UniProtKB-UniRule"/>
</dbReference>
<dbReference type="PRINTS" id="PR00480">
    <property type="entry name" value="ASTACIN"/>
</dbReference>
<dbReference type="GO" id="GO:0006508">
    <property type="term" value="P:proteolysis"/>
    <property type="evidence" value="ECO:0007669"/>
    <property type="project" value="UniProtKB-KW"/>
</dbReference>
<evidence type="ECO:0000256" key="5">
    <source>
        <dbReference type="ARBA" id="ARBA00023049"/>
    </source>
</evidence>
<evidence type="ECO:0000256" key="1">
    <source>
        <dbReference type="ARBA" id="ARBA00022670"/>
    </source>
</evidence>
<comment type="cofactor">
    <cofactor evidence="6 7">
        <name>Zn(2+)</name>
        <dbReference type="ChEBI" id="CHEBI:29105"/>
    </cofactor>
    <text evidence="6 7">Binds 1 zinc ion per subunit.</text>
</comment>
<feature type="active site" evidence="6">
    <location>
        <position position="15"/>
    </location>
</feature>
<evidence type="ECO:0000256" key="7">
    <source>
        <dbReference type="RuleBase" id="RU361183"/>
    </source>
</evidence>
<evidence type="ECO:0000259" key="8">
    <source>
        <dbReference type="PROSITE" id="PS51864"/>
    </source>
</evidence>
<evidence type="ECO:0000313" key="10">
    <source>
        <dbReference type="Proteomes" id="UP000285301"/>
    </source>
</evidence>
<name>A0A3S3RSX7_9ACAR</name>
<protein>
    <recommendedName>
        <fullName evidence="7">Metalloendopeptidase</fullName>
        <ecNumber evidence="7">3.4.24.-</ecNumber>
    </recommendedName>
</protein>
<dbReference type="PANTHER" id="PTHR10127:SF780">
    <property type="entry name" value="METALLOENDOPEPTIDASE"/>
    <property type="match status" value="1"/>
</dbReference>
<keyword evidence="2 6" id="KW-0479">Metal-binding</keyword>
<dbReference type="InterPro" id="IPR001506">
    <property type="entry name" value="Peptidase_M12A"/>
</dbReference>